<gene>
    <name evidence="1" type="ORF">PCAL00307_LOCUS10189</name>
    <name evidence="2" type="ORF">PECAL_6P10410</name>
</gene>
<evidence type="ECO:0000313" key="2">
    <source>
        <dbReference type="EMBL" id="CAH0379418.1"/>
    </source>
</evidence>
<dbReference type="Proteomes" id="UP000789595">
    <property type="component" value="Unassembled WGS sequence"/>
</dbReference>
<reference evidence="1" key="1">
    <citation type="submission" date="2021-01" db="EMBL/GenBank/DDBJ databases">
        <authorList>
            <person name="Corre E."/>
            <person name="Pelletier E."/>
            <person name="Niang G."/>
            <person name="Scheremetjew M."/>
            <person name="Finn R."/>
            <person name="Kale V."/>
            <person name="Holt S."/>
            <person name="Cochrane G."/>
            <person name="Meng A."/>
            <person name="Brown T."/>
            <person name="Cohen L."/>
        </authorList>
    </citation>
    <scope>NUCLEOTIDE SEQUENCE</scope>
    <source>
        <strain evidence="1">CCMP1756</strain>
    </source>
</reference>
<dbReference type="EMBL" id="HBIW01011889">
    <property type="protein sequence ID" value="CAE0694753.1"/>
    <property type="molecule type" value="Transcribed_RNA"/>
</dbReference>
<feature type="non-terminal residue" evidence="1">
    <location>
        <position position="102"/>
    </location>
</feature>
<organism evidence="1">
    <name type="scientific">Pelagomonas calceolata</name>
    <dbReference type="NCBI Taxonomy" id="35677"/>
    <lineage>
        <taxon>Eukaryota</taxon>
        <taxon>Sar</taxon>
        <taxon>Stramenopiles</taxon>
        <taxon>Ochrophyta</taxon>
        <taxon>Pelagophyceae</taxon>
        <taxon>Pelagomonadales</taxon>
        <taxon>Pelagomonadaceae</taxon>
        <taxon>Pelagomonas</taxon>
    </lineage>
</organism>
<accession>A0A7S3ZUU6</accession>
<dbReference type="AlphaFoldDB" id="A0A7S3ZUU6"/>
<sequence>MSSSDDDDDAASTARKALKRLRKALAALPPRDEQRNALPPAARASCDVAAAFALCAALHAKHRLAGGWPVHAELQRCKALMVRARAAEAELRPRVDAAAAAR</sequence>
<name>A0A7S3ZUU6_9STRA</name>
<reference evidence="2" key="2">
    <citation type="submission" date="2021-11" db="EMBL/GenBank/DDBJ databases">
        <authorList>
            <consortium name="Genoscope - CEA"/>
            <person name="William W."/>
        </authorList>
    </citation>
    <scope>NUCLEOTIDE SEQUENCE</scope>
</reference>
<proteinExistence type="predicted"/>
<evidence type="ECO:0000313" key="1">
    <source>
        <dbReference type="EMBL" id="CAE0694753.1"/>
    </source>
</evidence>
<dbReference type="EMBL" id="CAKKNE010000006">
    <property type="protein sequence ID" value="CAH0379418.1"/>
    <property type="molecule type" value="Genomic_DNA"/>
</dbReference>
<protein>
    <submittedName>
        <fullName evidence="1">Uncharacterized protein</fullName>
    </submittedName>
</protein>
<keyword evidence="3" id="KW-1185">Reference proteome</keyword>
<evidence type="ECO:0000313" key="3">
    <source>
        <dbReference type="Proteomes" id="UP000789595"/>
    </source>
</evidence>